<proteinExistence type="predicted"/>
<evidence type="ECO:0000259" key="6">
    <source>
        <dbReference type="PROSITE" id="PS51063"/>
    </source>
</evidence>
<evidence type="ECO:0000256" key="2">
    <source>
        <dbReference type="ARBA" id="ARBA00023125"/>
    </source>
</evidence>
<dbReference type="GO" id="GO:0003677">
    <property type="term" value="F:DNA binding"/>
    <property type="evidence" value="ECO:0007669"/>
    <property type="project" value="UniProtKB-KW"/>
</dbReference>
<dbReference type="GO" id="GO:0005829">
    <property type="term" value="C:cytosol"/>
    <property type="evidence" value="ECO:0007669"/>
    <property type="project" value="TreeGrafter"/>
</dbReference>
<dbReference type="PROSITE" id="PS51063">
    <property type="entry name" value="HTH_CRP_2"/>
    <property type="match status" value="1"/>
</dbReference>
<dbReference type="InterPro" id="IPR014710">
    <property type="entry name" value="RmlC-like_jellyroll"/>
</dbReference>
<comment type="caution">
    <text evidence="7">The sequence shown here is derived from an EMBL/GenBank/DDBJ whole genome shotgun (WGS) entry which is preliminary data.</text>
</comment>
<dbReference type="CDD" id="cd00092">
    <property type="entry name" value="HTH_CRP"/>
    <property type="match status" value="1"/>
</dbReference>
<dbReference type="Proteomes" id="UP001431131">
    <property type="component" value="Unassembled WGS sequence"/>
</dbReference>
<dbReference type="PROSITE" id="PS50042">
    <property type="entry name" value="CNMP_BINDING_3"/>
    <property type="match status" value="1"/>
</dbReference>
<dbReference type="Pfam" id="PF13545">
    <property type="entry name" value="HTH_Crp_2"/>
    <property type="match status" value="1"/>
</dbReference>
<dbReference type="InterPro" id="IPR036390">
    <property type="entry name" value="WH_DNA-bd_sf"/>
</dbReference>
<keyword evidence="3" id="KW-0010">Activator</keyword>
<dbReference type="InterPro" id="IPR000595">
    <property type="entry name" value="cNMP-bd_dom"/>
</dbReference>
<dbReference type="SUPFAM" id="SSF46785">
    <property type="entry name" value="Winged helix' DNA-binding domain"/>
    <property type="match status" value="1"/>
</dbReference>
<dbReference type="PANTHER" id="PTHR24567:SF26">
    <property type="entry name" value="REGULATORY PROTEIN YEIL"/>
    <property type="match status" value="1"/>
</dbReference>
<keyword evidence="4" id="KW-0804">Transcription</keyword>
<evidence type="ECO:0000256" key="3">
    <source>
        <dbReference type="ARBA" id="ARBA00023159"/>
    </source>
</evidence>
<feature type="domain" description="Cyclic nucleotide-binding" evidence="5">
    <location>
        <begin position="16"/>
        <end position="136"/>
    </location>
</feature>
<dbReference type="SMART" id="SM00419">
    <property type="entry name" value="HTH_CRP"/>
    <property type="match status" value="1"/>
</dbReference>
<dbReference type="SUPFAM" id="SSF51206">
    <property type="entry name" value="cAMP-binding domain-like"/>
    <property type="match status" value="1"/>
</dbReference>
<dbReference type="InterPro" id="IPR018490">
    <property type="entry name" value="cNMP-bd_dom_sf"/>
</dbReference>
<dbReference type="EMBL" id="JAKTTI010000016">
    <property type="protein sequence ID" value="MCH1625905.1"/>
    <property type="molecule type" value="Genomic_DNA"/>
</dbReference>
<dbReference type="InterPro" id="IPR012318">
    <property type="entry name" value="HTH_CRP"/>
</dbReference>
<dbReference type="Gene3D" id="2.60.120.10">
    <property type="entry name" value="Jelly Rolls"/>
    <property type="match status" value="1"/>
</dbReference>
<gene>
    <name evidence="7" type="ORF">MJG50_11240</name>
</gene>
<dbReference type="PANTHER" id="PTHR24567">
    <property type="entry name" value="CRP FAMILY TRANSCRIPTIONAL REGULATORY PROTEIN"/>
    <property type="match status" value="1"/>
</dbReference>
<evidence type="ECO:0000313" key="8">
    <source>
        <dbReference type="Proteomes" id="UP001431131"/>
    </source>
</evidence>
<dbReference type="AlphaFoldDB" id="A0AAW5DZ30"/>
<evidence type="ECO:0000259" key="5">
    <source>
        <dbReference type="PROSITE" id="PS50042"/>
    </source>
</evidence>
<evidence type="ECO:0000256" key="4">
    <source>
        <dbReference type="ARBA" id="ARBA00023163"/>
    </source>
</evidence>
<dbReference type="InterPro" id="IPR050397">
    <property type="entry name" value="Env_Response_Regulators"/>
</dbReference>
<evidence type="ECO:0000313" key="7">
    <source>
        <dbReference type="EMBL" id="MCH1625905.1"/>
    </source>
</evidence>
<dbReference type="InterPro" id="IPR036388">
    <property type="entry name" value="WH-like_DNA-bd_sf"/>
</dbReference>
<dbReference type="SMART" id="SM00100">
    <property type="entry name" value="cNMP"/>
    <property type="match status" value="1"/>
</dbReference>
<organism evidence="7 8">
    <name type="scientific">Fredinandcohnia quinoae</name>
    <dbReference type="NCBI Taxonomy" id="2918902"/>
    <lineage>
        <taxon>Bacteria</taxon>
        <taxon>Bacillati</taxon>
        <taxon>Bacillota</taxon>
        <taxon>Bacilli</taxon>
        <taxon>Bacillales</taxon>
        <taxon>Bacillaceae</taxon>
        <taxon>Fredinandcohnia</taxon>
    </lineage>
</organism>
<evidence type="ECO:0000256" key="1">
    <source>
        <dbReference type="ARBA" id="ARBA00023015"/>
    </source>
</evidence>
<sequence length="233" mass="27271">MGSNIINRDSLKSLHLFSDLNNEEIECVQELSYVSVFTKKTLIFEQFESIRNIYFLLKGQVKIYRMDHRGNEQIVNIAVTNDMFPHIGYFRPQIYPAYAETMKESKVLCIPIEKFRCIVKNYSSVSEKLLLLLEDKIIDLQARLEEKLLYPLCDQILLLLLRICDAYGIMCNDEWYVIQIFLSNRDLANIIGSTRETINRYLNDFKKDGIINYSAEGHLLINKKKINELILLS</sequence>
<protein>
    <submittedName>
        <fullName evidence="7">Crp/Fnr family transcriptional regulator</fullName>
    </submittedName>
</protein>
<dbReference type="GO" id="GO:0003700">
    <property type="term" value="F:DNA-binding transcription factor activity"/>
    <property type="evidence" value="ECO:0007669"/>
    <property type="project" value="InterPro"/>
</dbReference>
<dbReference type="RefSeq" id="WP_240255815.1">
    <property type="nucleotide sequence ID" value="NZ_JAKTTI010000016.1"/>
</dbReference>
<dbReference type="CDD" id="cd00038">
    <property type="entry name" value="CAP_ED"/>
    <property type="match status" value="1"/>
</dbReference>
<keyword evidence="8" id="KW-1185">Reference proteome</keyword>
<keyword evidence="2" id="KW-0238">DNA-binding</keyword>
<accession>A0AAW5DZ30</accession>
<reference evidence="7" key="1">
    <citation type="submission" date="2022-02" db="EMBL/GenBank/DDBJ databases">
        <title>Fredinandcohnia quinoae sp. nov. isolated from Chenopodium quinoa seeds.</title>
        <authorList>
            <person name="Saati-Santamaria Z."/>
            <person name="Flores-Felix J.D."/>
            <person name="Igual J.M."/>
            <person name="Velazquez E."/>
            <person name="Garcia-Fraile P."/>
            <person name="Martinez-Molina E."/>
        </authorList>
    </citation>
    <scope>NUCLEOTIDE SEQUENCE</scope>
    <source>
        <strain evidence="7">SECRCQ15</strain>
    </source>
</reference>
<dbReference type="Gene3D" id="1.10.10.10">
    <property type="entry name" value="Winged helix-like DNA-binding domain superfamily/Winged helix DNA-binding domain"/>
    <property type="match status" value="1"/>
</dbReference>
<dbReference type="PROSITE" id="PS00042">
    <property type="entry name" value="HTH_CRP_1"/>
    <property type="match status" value="1"/>
</dbReference>
<dbReference type="InterPro" id="IPR018335">
    <property type="entry name" value="Tscrpt_reg_HTH_Crp-type_CS"/>
</dbReference>
<name>A0AAW5DZ30_9BACI</name>
<keyword evidence="1" id="KW-0805">Transcription regulation</keyword>
<dbReference type="Pfam" id="PF00027">
    <property type="entry name" value="cNMP_binding"/>
    <property type="match status" value="1"/>
</dbReference>
<feature type="domain" description="HTH crp-type" evidence="6">
    <location>
        <begin position="150"/>
        <end position="224"/>
    </location>
</feature>
<dbReference type="PRINTS" id="PR00034">
    <property type="entry name" value="HTHCRP"/>
</dbReference>